<dbReference type="CDD" id="cd04190">
    <property type="entry name" value="Chitin_synth_C"/>
    <property type="match status" value="1"/>
</dbReference>
<reference evidence="16" key="1">
    <citation type="submission" date="2021-06" db="EMBL/GenBank/DDBJ databases">
        <authorList>
            <person name="Hodson N. C."/>
            <person name="Mongue J. A."/>
            <person name="Jaron S. K."/>
        </authorList>
    </citation>
    <scope>NUCLEOTIDE SEQUENCE</scope>
</reference>
<organism evidence="16 17">
    <name type="scientific">Allacma fusca</name>
    <dbReference type="NCBI Taxonomy" id="39272"/>
    <lineage>
        <taxon>Eukaryota</taxon>
        <taxon>Metazoa</taxon>
        <taxon>Ecdysozoa</taxon>
        <taxon>Arthropoda</taxon>
        <taxon>Hexapoda</taxon>
        <taxon>Collembola</taxon>
        <taxon>Symphypleona</taxon>
        <taxon>Sminthuridae</taxon>
        <taxon>Allacma</taxon>
    </lineage>
</organism>
<feature type="region of interest" description="Disordered" evidence="13">
    <location>
        <begin position="1164"/>
        <end position="1213"/>
    </location>
</feature>
<evidence type="ECO:0000256" key="12">
    <source>
        <dbReference type="SAM" id="Coils"/>
    </source>
</evidence>
<evidence type="ECO:0000256" key="14">
    <source>
        <dbReference type="SAM" id="Phobius"/>
    </source>
</evidence>
<comment type="similarity">
    <text evidence="10">Belongs to the chitin synthase family. Class IV subfamily.</text>
</comment>
<dbReference type="PANTHER" id="PTHR22914">
    <property type="entry name" value="CHITIN SYNTHASE"/>
    <property type="match status" value="1"/>
</dbReference>
<dbReference type="EC" id="2.4.1.16" evidence="2"/>
<feature type="transmembrane region" description="Helical" evidence="14">
    <location>
        <begin position="379"/>
        <end position="397"/>
    </location>
</feature>
<feature type="region of interest" description="Disordered" evidence="13">
    <location>
        <begin position="1"/>
        <end position="32"/>
    </location>
</feature>
<dbReference type="EMBL" id="CAJVCH010385435">
    <property type="protein sequence ID" value="CAG7817051.1"/>
    <property type="molecule type" value="Genomic_DNA"/>
</dbReference>
<feature type="region of interest" description="Disordered" evidence="13">
    <location>
        <begin position="1489"/>
        <end position="1526"/>
    </location>
</feature>
<dbReference type="FunFam" id="3.90.550.10:FF:000139">
    <property type="entry name" value="Chitin synthase 8"/>
    <property type="match status" value="1"/>
</dbReference>
<feature type="transmembrane region" description="Helical" evidence="14">
    <location>
        <begin position="223"/>
        <end position="245"/>
    </location>
</feature>
<dbReference type="InterPro" id="IPR004835">
    <property type="entry name" value="Chitin_synth"/>
</dbReference>
<evidence type="ECO:0000256" key="1">
    <source>
        <dbReference type="ARBA" id="ARBA00004651"/>
    </source>
</evidence>
<keyword evidence="4" id="KW-0808">Transferase</keyword>
<evidence type="ECO:0000256" key="6">
    <source>
        <dbReference type="ARBA" id="ARBA00022989"/>
    </source>
</evidence>
<dbReference type="PANTHER" id="PTHR22914:SF42">
    <property type="entry name" value="CHITIN SYNTHASE"/>
    <property type="match status" value="1"/>
</dbReference>
<dbReference type="GO" id="GO:0005886">
    <property type="term" value="C:plasma membrane"/>
    <property type="evidence" value="ECO:0007669"/>
    <property type="project" value="UniProtKB-SubCell"/>
</dbReference>
<evidence type="ECO:0000256" key="13">
    <source>
        <dbReference type="SAM" id="MobiDB-lite"/>
    </source>
</evidence>
<keyword evidence="17" id="KW-1185">Reference proteome</keyword>
<feature type="compositionally biased region" description="Basic and acidic residues" evidence="13">
    <location>
        <begin position="1177"/>
        <end position="1192"/>
    </location>
</feature>
<evidence type="ECO:0000313" key="16">
    <source>
        <dbReference type="EMBL" id="CAG7817051.1"/>
    </source>
</evidence>
<feature type="domain" description="Chitin synthase chs-1/2 N-terminal putative transporter" evidence="15">
    <location>
        <begin position="61"/>
        <end position="478"/>
    </location>
</feature>
<evidence type="ECO:0000256" key="7">
    <source>
        <dbReference type="ARBA" id="ARBA00023054"/>
    </source>
</evidence>
<evidence type="ECO:0000256" key="4">
    <source>
        <dbReference type="ARBA" id="ARBA00022679"/>
    </source>
</evidence>
<keyword evidence="6 14" id="KW-1133">Transmembrane helix</keyword>
<comment type="subcellular location">
    <subcellularLocation>
        <location evidence="1">Cell membrane</location>
        <topology evidence="1">Multi-pass membrane protein</topology>
    </subcellularLocation>
</comment>
<feature type="transmembrane region" description="Helical" evidence="14">
    <location>
        <begin position="128"/>
        <end position="152"/>
    </location>
</feature>
<dbReference type="OrthoDB" id="370884at2759"/>
<keyword evidence="7 12" id="KW-0175">Coiled coil</keyword>
<gene>
    <name evidence="16" type="ORF">AFUS01_LOCUS27639</name>
</gene>
<feature type="transmembrane region" description="Helical" evidence="14">
    <location>
        <begin position="299"/>
        <end position="323"/>
    </location>
</feature>
<evidence type="ECO:0000256" key="2">
    <source>
        <dbReference type="ARBA" id="ARBA00012543"/>
    </source>
</evidence>
<dbReference type="Proteomes" id="UP000708208">
    <property type="component" value="Unassembled WGS sequence"/>
</dbReference>
<protein>
    <recommendedName>
        <fullName evidence="2">chitin synthase</fullName>
        <ecNumber evidence="2">2.4.1.16</ecNumber>
    </recommendedName>
</protein>
<feature type="compositionally biased region" description="Acidic residues" evidence="13">
    <location>
        <begin position="9"/>
        <end position="18"/>
    </location>
</feature>
<proteinExistence type="inferred from homology"/>
<feature type="transmembrane region" description="Helical" evidence="14">
    <location>
        <begin position="975"/>
        <end position="997"/>
    </location>
</feature>
<evidence type="ECO:0000256" key="5">
    <source>
        <dbReference type="ARBA" id="ARBA00022692"/>
    </source>
</evidence>
<feature type="compositionally biased region" description="Acidic residues" evidence="13">
    <location>
        <begin position="1193"/>
        <end position="1203"/>
    </location>
</feature>
<feature type="transmembrane region" description="Helical" evidence="14">
    <location>
        <begin position="409"/>
        <end position="429"/>
    </location>
</feature>
<evidence type="ECO:0000256" key="3">
    <source>
        <dbReference type="ARBA" id="ARBA00022475"/>
    </source>
</evidence>
<feature type="transmembrane region" description="Helical" evidence="14">
    <location>
        <begin position="164"/>
        <end position="186"/>
    </location>
</feature>
<dbReference type="GO" id="GO:0006031">
    <property type="term" value="P:chitin biosynthetic process"/>
    <property type="evidence" value="ECO:0007669"/>
    <property type="project" value="TreeGrafter"/>
</dbReference>
<comment type="caution">
    <text evidence="16">The sequence shown here is derived from an EMBL/GenBank/DDBJ whole genome shotgun (WGS) entry which is preliminary data.</text>
</comment>
<evidence type="ECO:0000313" key="17">
    <source>
        <dbReference type="Proteomes" id="UP000708208"/>
    </source>
</evidence>
<comment type="catalytic activity">
    <reaction evidence="11">
        <text>[(1-&gt;4)-N-acetyl-beta-D-glucosaminyl](n) + UDP-N-acetyl-alpha-D-glucosamine = [(1-&gt;4)-N-acetyl-beta-D-glucosaminyl](n+1) + UDP + H(+)</text>
        <dbReference type="Rhea" id="RHEA:16637"/>
        <dbReference type="Rhea" id="RHEA-COMP:9593"/>
        <dbReference type="Rhea" id="RHEA-COMP:9595"/>
        <dbReference type="ChEBI" id="CHEBI:15378"/>
        <dbReference type="ChEBI" id="CHEBI:17029"/>
        <dbReference type="ChEBI" id="CHEBI:57705"/>
        <dbReference type="ChEBI" id="CHEBI:58223"/>
        <dbReference type="EC" id="2.4.1.16"/>
    </reaction>
</comment>
<feature type="transmembrane region" description="Helical" evidence="14">
    <location>
        <begin position="951"/>
        <end position="969"/>
    </location>
</feature>
<feature type="transmembrane region" description="Helical" evidence="14">
    <location>
        <begin position="914"/>
        <end position="939"/>
    </location>
</feature>
<evidence type="ECO:0000256" key="11">
    <source>
        <dbReference type="ARBA" id="ARBA00048014"/>
    </source>
</evidence>
<evidence type="ECO:0000256" key="10">
    <source>
        <dbReference type="ARBA" id="ARBA00046329"/>
    </source>
</evidence>
<evidence type="ECO:0000256" key="9">
    <source>
        <dbReference type="ARBA" id="ARBA00023180"/>
    </source>
</evidence>
<feature type="transmembrane region" description="Helical" evidence="14">
    <location>
        <begin position="1331"/>
        <end position="1352"/>
    </location>
</feature>
<feature type="transmembrane region" description="Helical" evidence="14">
    <location>
        <begin position="1009"/>
        <end position="1025"/>
    </location>
</feature>
<dbReference type="GO" id="GO:0004100">
    <property type="term" value="F:chitin synthase activity"/>
    <property type="evidence" value="ECO:0007669"/>
    <property type="project" value="UniProtKB-EC"/>
</dbReference>
<keyword evidence="5 14" id="KW-0812">Transmembrane</keyword>
<feature type="transmembrane region" description="Helical" evidence="14">
    <location>
        <begin position="1037"/>
        <end position="1056"/>
    </location>
</feature>
<evidence type="ECO:0000256" key="8">
    <source>
        <dbReference type="ARBA" id="ARBA00023136"/>
    </source>
</evidence>
<dbReference type="Pfam" id="PF23000">
    <property type="entry name" value="ChitinSynthase_IV_N"/>
    <property type="match status" value="1"/>
</dbReference>
<feature type="transmembrane region" description="Helical" evidence="14">
    <location>
        <begin position="69"/>
        <end position="92"/>
    </location>
</feature>
<keyword evidence="8 14" id="KW-0472">Membrane</keyword>
<evidence type="ECO:0000259" key="15">
    <source>
        <dbReference type="Pfam" id="PF23000"/>
    </source>
</evidence>
<keyword evidence="3" id="KW-1003">Cell membrane</keyword>
<dbReference type="InterPro" id="IPR055120">
    <property type="entry name" value="Chs-1/2_IV_N"/>
</dbReference>
<accession>A0A8J2KFN7</accession>
<sequence>MPSMRLDASESEYTDDEATPLTQHDIYGGSTKGSDTKNWDVFRNLPPEAENESVVDQACYLFIIKSLKIVAYIITFVAVLAGAVVAKGSLLLMTSQLEPDRIVPFCNRRFARDKQYEAKIPEVERISWTWALLFAFLAPEIGTFIRSLRICVFKSWRQPAKMEFIVPFFFESCNAVGLALFVFYVLPSVNVVKAAMLTNCVSLVPAVLGMLSRNSQNDGRPKWLLKCAVDIMAILFQLSGLLLWPLFSSESSSSRQWMLPLSGILISCGWWENYVDSSSPFAPIRALGKMRKNLVHTRYFTYIFISLWKMLIFFAAMILSVWIAGGNVANLFSQFSNSFAVHNINVTEVRYNTFSEISPDSPDALPLQEIIKESSATNAVTHTLVVQMLAAYICYIFGKFACKICIQGFSFAFPVSLAVPVTISILISLCGLRSENPCFWDSFLPQYLYWSCPKGDNFISDFIFKENAWVWLLWLLSQTWVALHIWTPKCERLASTERLFVTPMYSSLLIDQSLALNRKRDDDNDIRTDEVEQDPSETDYEEIRSIDSSHKEKDSKFKADTIPRIYACATMWHETKEEMMEMLKSIFRMDEDQCARRVALKYFEVVDPGYYEFETHIFFDDAFELRDEGSINSPVIVNPFVKLMCDTIEEAACHVHETQVRIRPPKKIPTPYGGRLEWVLPGKTKMIAHLKDKGKIRHRKRWSQVMYMYYLLGHKLMELNIPVARKEVIAENTYLLTLDGDIDFHPNAVELLVDLMKKNKNLGAACGRIHPIGSGPMVWYQMFEYAIGHWLQKATEHMIGCVLCSPGCFSLFRGKALMDDNVMAKYTTRSDEPRHYVQYDQGEDRWLCTLLLQRGYRVEYSAASDAKTHCPEGFSEFYNQRRRWVPSTMANIMDLLGDYKRTIKVNPDISMPYVIYQFMLMGGTILGPGTIFLMLVGAFVAAFRIDNWTSFYWNIYPIFIFMFVCFTLKANIQLIVAQILSTLYALVMMAVIVGTALQLGEDGIGSPSAIFLISLSGSFFIAALLHPQEFWCIVPGLLYLLSIPSMYLLLIIYSLINLNVVSWGTREVATKKSKQELEQEKKDAEDAKRARKNGFLGFLPGNASDDTAGSIEFSFAGLFKILCCTHQKPVDEGQQLLRIAESLEKVNKRLDTIEKTVEVPVAARRRSGVANSASSPRTEDKEGESGNTRENDETKDDDDDETSSSDTRERRDDLMNPYWIEDRELKRGEVDFLPGHEIQFWKDLIEKYLKPIDADKKKEAMIAQQLSELRDRSVFFFFMINAIFVLIVFLMQLNKDQLHFRWPLGIKTNITFVEATGEIQVSKEYLQLEPIGLVFVGFFALILIIQFMAMLFHRFGTLSHILAATEIMSCSKEVDSFNKDSAVQKEGVRLIRQFQRLRNFDGDSDNGHLGGLGDVAKRKTIHNLEKQKQSRRQVGTLDVAFEKTFKEILSSPDKQAKLLRGDNFEVTLQALKERRSTVLERRSSVVERRKSQMETLKGPILPPNGVPNGTLVPSSAASRTRGKAPKPAIKNIDFTNGAHNVRLGNSQGVMNQAYIPDDIQLYSMQQNRRNSGAWRDPELGDNGGLHQRDHVEDGDIDNSSLQMKF</sequence>
<name>A0A8J2KFN7_9HEXA</name>
<keyword evidence="9" id="KW-0325">Glycoprotein</keyword>
<feature type="region of interest" description="Disordered" evidence="13">
    <location>
        <begin position="1568"/>
        <end position="1605"/>
    </location>
</feature>
<dbReference type="Pfam" id="PF03142">
    <property type="entry name" value="Chitin_synth_2"/>
    <property type="match status" value="1"/>
</dbReference>
<feature type="coiled-coil region" evidence="12">
    <location>
        <begin position="1067"/>
        <end position="1094"/>
    </location>
</feature>
<feature type="transmembrane region" description="Helical" evidence="14">
    <location>
        <begin position="1274"/>
        <end position="1293"/>
    </location>
</feature>